<sequence>GVNESGYLQLYIQTPEAEAIAEYGTSGAISLDQWNYIAVRYDDGNVDVLIGDTWYTTPAIGQQEPWSGGGNFTDGGKFIIGAELTILTCFTGKLDDITVFNTTLSDVEIEEHGSAPPALDLYAEFEENSDSFTYDVIHGYEGVLEGNTGWTPGKDGYGLSFDGETTITIPEMFGTTLYGTYSEISYEYMSGGGSYDSTGSPQTTSNIDRSIGGGGGGSTDTGWVITGTGTSETRSGSSASWINPYQIEYDENPGYASTSANDLINGEYSDWLRATNFDFASIPEGATLEGIEVRIDKRAQYPSRGYDDGVYLRDSITQVGDDKSKATAWGTTMDYYVYGGPTDTWNSGLSISDIKTTNFGVELSGKGTSPSYNVDLHVDAIQVKIYYTVPTSESYITSIQQVEITLTGTSASANLAANTVVTNCIPFMSMEISGTSGDWDEIMIDVYFTAGSPPTITVERNLADGTIYVSIFIIEFDGTNVVVQQGIFDLTAAETATNEVISSITLTKAFAKTFYKMGGTGDSGWDHTKVKTWFSDNTHINFERHMATATLNGHWYIAEAQGSEFITQAISMPITSGTKTQQVINAVTMAKTMVIGSYETEEYAQDSQWCAFRLWLEDSTHISVERDTLATTRDAWFKGWVIEFAASSDISIQRGQFSYADSDDQETVDINTVTQANSIIINPMFYGLMEESGGSFSSLEGAFQKLTFVDSDTIIGDRAAPVDHAVGNWEVIDFGSAVITGGGSTSDTEDWVNTNKATLQDDDDLYVSFSASTEDTSDWLRLTDLGFNIPIGATIDGIEVQIEKEATVSSSIKDEEIYLRKTVGQAGINRADTVNYWDIVDDDNYDIYGGPTDLFGTTWTAAEINSADFGVDLYVKYFGGVAAEARIDHVQIIVYCTESSSPQQLSGIVRPDGDITSQWNVSEQFDHYSLLNEIITEPTTPDTNNGYIFTSSQYQGTTIIDEFSMETTDISGGSVTQITIKVFGNETDFDSTVDVYCGGSWLGAKQLDMGSTPGWYTYTWSGLSLSQTDLDDMKIKFESIVPEAGSPIIEGYDYVDFGDILDDVLGNNYEFVVTGWVNPSLLGIIESNNAIKNVFLSKDGNLELGINENGYLQVYINANGVETTAEYGIPNAFPTDQWTFVAVRYTDGDVDVMIGEDWYYSAVGGIPEPWSGGGNLVNGGDFVVGAELSTFSCFTGKVDSISVFNRSLSNLEVEDHKGQGILTLSTQISKEDGLGGWTPITPSTSGEAIEGYINFECFVSGNDVDTLELYLSDTEPDLANPNPNEWILLTSPYTENLPIYSFLKDSWELPDNDSWYFIVKGTDIDNNIVYASSDGYFSTGHFADLIDYTYLDKDGRIDETSQIGVIPREGHEWHLISLNVYLNYSGVIDFLTNVNYNDLYSNYWLIYLDSISDWIISKGLTPDNYDVNFIIEANLTYAPEFGNYLFTYTLGQIILDIKAPEMTLLSGDPYSLELGKTYDDILNNTLTMAINSTDISRPDSEIYLDDLSNSNWYLDGVPLDSFTVKTSEISNYLTDSSILIPEWNYTGVSYPVTQNHRRIRYHDGYWYILYNDVVYKYDSDWIFTDISYDLVDVDTDVIDMRFNDDDGYWWVISSSAMSVYKYYENWTYTGTDYPSPSGNTFCMDYLDGYWYILTQGVGMQGIPPTVNLYYADNWTYTGITYDIPYATTRLYSANDVNYFEGYWYVSDNDEGYTYIVKFYPNWTRVGEINDFLVLDYGTNTNYFDTDGNYWYASNGFHNEIFKYSTSTSVISKFYQGNGYVYMQTNTTETVSLKSQTFTPVDLIINDYFSIELQSTAPFIDLQLLNSGSVVRTLTVLSDNINYGYQTIIVPIDEDITFDQLMFTGILDDTEYFKVYNINVTRTPTFDFTIDNTDFQRVKLEYKYMTPNTANWIYYDEFNVDNNFLAPITWNIENLRDDKIAFRFILYDNLGNSEILSSSAYWIIKDFNNHLEFTVEGLSNEYLYALDPDYIINLDLKTIPVDNDITSVVISTNYETFTLTDVLFEQDHIFFEDHDINLTSALYN</sequence>
<evidence type="ECO:0008006" key="2">
    <source>
        <dbReference type="Google" id="ProtNLM"/>
    </source>
</evidence>
<comment type="caution">
    <text evidence="1">The sequence shown here is derived from an EMBL/GenBank/DDBJ whole genome shotgun (WGS) entry which is preliminary data.</text>
</comment>
<organism evidence="1">
    <name type="scientific">marine sediment metagenome</name>
    <dbReference type="NCBI Taxonomy" id="412755"/>
    <lineage>
        <taxon>unclassified sequences</taxon>
        <taxon>metagenomes</taxon>
        <taxon>ecological metagenomes</taxon>
    </lineage>
</organism>
<dbReference type="Gene3D" id="2.60.120.200">
    <property type="match status" value="2"/>
</dbReference>
<dbReference type="SUPFAM" id="SSF49899">
    <property type="entry name" value="Concanavalin A-like lectins/glucanases"/>
    <property type="match status" value="2"/>
</dbReference>
<feature type="non-terminal residue" evidence="1">
    <location>
        <position position="2043"/>
    </location>
</feature>
<feature type="non-terminal residue" evidence="1">
    <location>
        <position position="1"/>
    </location>
</feature>
<protein>
    <recommendedName>
        <fullName evidence="2">LamG-like jellyroll fold domain-containing protein</fullName>
    </recommendedName>
</protein>
<dbReference type="InterPro" id="IPR013320">
    <property type="entry name" value="ConA-like_dom_sf"/>
</dbReference>
<reference evidence="1" key="1">
    <citation type="journal article" date="2015" name="Nature">
        <title>Complex archaea that bridge the gap between prokaryotes and eukaryotes.</title>
        <authorList>
            <person name="Spang A."/>
            <person name="Saw J.H."/>
            <person name="Jorgensen S.L."/>
            <person name="Zaremba-Niedzwiedzka K."/>
            <person name="Martijn J."/>
            <person name="Lind A.E."/>
            <person name="van Eijk R."/>
            <person name="Schleper C."/>
            <person name="Guy L."/>
            <person name="Ettema T.J."/>
        </authorList>
    </citation>
    <scope>NUCLEOTIDE SEQUENCE</scope>
</reference>
<accession>A0A0F9M0I7</accession>
<dbReference type="EMBL" id="LAZR01005528">
    <property type="protein sequence ID" value="KKM99168.1"/>
    <property type="molecule type" value="Genomic_DNA"/>
</dbReference>
<gene>
    <name evidence="1" type="ORF">LCGC14_1150580</name>
</gene>
<name>A0A0F9M0I7_9ZZZZ</name>
<evidence type="ECO:0000313" key="1">
    <source>
        <dbReference type="EMBL" id="KKM99168.1"/>
    </source>
</evidence>
<proteinExistence type="predicted"/>
<dbReference type="Pfam" id="PF13385">
    <property type="entry name" value="Laminin_G_3"/>
    <property type="match status" value="1"/>
</dbReference>